<dbReference type="Proteomes" id="UP000326759">
    <property type="component" value="Unassembled WGS sequence"/>
</dbReference>
<evidence type="ECO:0000256" key="13">
    <source>
        <dbReference type="ARBA" id="ARBA00071729"/>
    </source>
</evidence>
<dbReference type="GO" id="GO:0005524">
    <property type="term" value="F:ATP binding"/>
    <property type="evidence" value="ECO:0007669"/>
    <property type="project" value="UniProtKB-KW"/>
</dbReference>
<evidence type="ECO:0000256" key="5">
    <source>
        <dbReference type="ARBA" id="ARBA00022723"/>
    </source>
</evidence>
<dbReference type="InterPro" id="IPR036921">
    <property type="entry name" value="PurM-like_N_sf"/>
</dbReference>
<sequence>IYKKLGEENVEVGRKLKLLNSSGNNVKTIAIETCFYIQLKGRDIEEEDLKVLNRIIGDPWQDEFGLSQESQFCTSEISNKNQILVEIGPRLNFSTPWSSNCISICKAAGLEFIDRMEKASRYLITFTDSVNEKNKSKIISQLYDPMTQQIYEKPLERLSVENVPKTWTIVDVIGEGRKALEEINTSMGLAFDEWDLDYYTNLFREKINRNPTTVELFDLAQSNSEHSRHWFFKGEYELDGEKLPTSLLQMVIDTNNEQTTNQNNIIKFTDNSSGIKGWHIPVLIPRNPKIWSDYRISECLRHIIFTAETHNFPTGVSPFSGATTGTGGRIRDVQSAGKGGHVIAGTAGYCFGNLHIPGYNLEWEEPTVYPSNFAKPLEVVIEASNGASDYGNKFGEPVICGFSRSFGMFIAQLVVKIGGPVYRIGVGGGAASSVQVQGDNSASRDLGAVQRGDAEMEQKLNRVIRSCLELASNPILAIHDQGAGGNANVLKELMEGSGGTVFTKAFTLGDPTLSTLEIWGAEYQESNALLVKPSDFEELEQICKRERCPVDKVGIITNDHKVRLYETEFEERKIEKIDENLPVNLDLDWVLGKMPRKVFKWTKIKYSPKTLILPPGENVKSALKRVLRLPSVASKRYLTNKVDRSVTGLVAQQQCVGFLQMPISDVAVTALSYFSKKGVATSIGEQPTKILINPCAGARMTVLESLTNLSACLISDIKDIKCSANWMWPAKLIGEGYALYEACQSMCEIMKQLGIAVDGGKDSLSMAARVSSPSNPSESTIVKAPGALVISAYAPCPDITKVATPDLKSPLNGTVGNLILIKPAFDCFRLGGSALTQVYSQTGSECPDVTPDETNRFIVCFKAIQQLIQENLILSIHDISDGGLITCLIEMSIGGWGGIEVHIPFQNKSSVSPEYLPLFSEVFNEEIGWVIEVDKSTLQKVMNTFHKLNLNKEILLLGHTTDLGPDAYIKCFVNEKEVVSLSIAEATEMWEETSFQLESLQMNPDLAREEFESMLKRKPTKDIINFKWNKNSFNDPLHRHPQTPKMAIIREEGSNGDRELAAAFIQAGFIVYDVTMSDLISQNVNLNEFRGLAFPGGFSYADVLGSGVGWAASIKARKVIRKSLKEWSRKRSTFSLGICNGCQLLALLGWIDANNGTPPPTVKLCPNNSSRFESRWSRVKIKKSNSVLLRGMENSVLGIWVAHGEGKFQYRTEDVKGAIENNNCIALQYVDDDNNPTEKYPFNPNGSSTVDFHQINIFFHYLKDGVAGLSSVCGRHLAMMPHPERSILSWQCPYNTYEDSKESSIAPWSKMFQNAFDWCLKTDPKE</sequence>
<evidence type="ECO:0000256" key="3">
    <source>
        <dbReference type="ARBA" id="ARBA00012747"/>
    </source>
</evidence>
<keyword evidence="7" id="KW-0658">Purine biosynthesis</keyword>
<dbReference type="GO" id="GO:0005737">
    <property type="term" value="C:cytoplasm"/>
    <property type="evidence" value="ECO:0007669"/>
    <property type="project" value="TreeGrafter"/>
</dbReference>
<dbReference type="SUPFAM" id="SSF55326">
    <property type="entry name" value="PurM N-terminal domain-like"/>
    <property type="match status" value="2"/>
</dbReference>
<evidence type="ECO:0000259" key="16">
    <source>
        <dbReference type="Pfam" id="PF18076"/>
    </source>
</evidence>
<dbReference type="SUPFAM" id="SSF109736">
    <property type="entry name" value="FGAM synthase PurL, linker domain"/>
    <property type="match status" value="1"/>
</dbReference>
<evidence type="ECO:0000256" key="4">
    <source>
        <dbReference type="ARBA" id="ARBA00022598"/>
    </source>
</evidence>
<dbReference type="PANTHER" id="PTHR10099:SF1">
    <property type="entry name" value="PHOSPHORIBOSYLFORMYLGLYCINAMIDINE SYNTHASE"/>
    <property type="match status" value="1"/>
</dbReference>
<dbReference type="InterPro" id="IPR041609">
    <property type="entry name" value="PurL_linker"/>
</dbReference>
<name>A0A5N5TIW0_9CRUS</name>
<evidence type="ECO:0000259" key="14">
    <source>
        <dbReference type="Pfam" id="PF02769"/>
    </source>
</evidence>
<dbReference type="Gene3D" id="1.10.8.750">
    <property type="entry name" value="Phosphoribosylformylglycinamidine synthase, linker domain"/>
    <property type="match status" value="1"/>
</dbReference>
<dbReference type="SUPFAM" id="SSF56042">
    <property type="entry name" value="PurM C-terminal domain-like"/>
    <property type="match status" value="2"/>
</dbReference>
<dbReference type="InterPro" id="IPR040707">
    <property type="entry name" value="FGAR-AT_N"/>
</dbReference>
<dbReference type="SMART" id="SM01211">
    <property type="entry name" value="GATase_5"/>
    <property type="match status" value="1"/>
</dbReference>
<keyword evidence="9" id="KW-0460">Magnesium</keyword>
<feature type="domain" description="PurM-like C-terminal" evidence="14">
    <location>
        <begin position="819"/>
        <end position="962"/>
    </location>
</feature>
<protein>
    <recommendedName>
        <fullName evidence="13">Phosphoribosylformylglycinamidine synthase</fullName>
        <ecNumber evidence="3">6.3.5.3</ecNumber>
    </recommendedName>
    <alternativeName>
        <fullName evidence="12">Formylglycinamide ribonucleotide amidotransferase</fullName>
    </alternativeName>
    <alternativeName>
        <fullName evidence="11">Formylglycinamide ribotide amidotransferase</fullName>
    </alternativeName>
</protein>
<dbReference type="CDD" id="cd02203">
    <property type="entry name" value="PurL_repeat1"/>
    <property type="match status" value="1"/>
</dbReference>
<dbReference type="CDD" id="cd02204">
    <property type="entry name" value="PurL_repeat2"/>
    <property type="match status" value="1"/>
</dbReference>
<comment type="similarity">
    <text evidence="2">In the N-terminal section; belongs to the FGAMS family.</text>
</comment>
<feature type="domain" description="PurM-like C-terminal" evidence="14">
    <location>
        <begin position="414"/>
        <end position="564"/>
    </location>
</feature>
<dbReference type="GO" id="GO:0006164">
    <property type="term" value="P:purine nucleotide biosynthetic process"/>
    <property type="evidence" value="ECO:0007669"/>
    <property type="project" value="UniProtKB-KW"/>
</dbReference>
<dbReference type="PANTHER" id="PTHR10099">
    <property type="entry name" value="PHOSPHORIBOSYLFORMYLGLYCINAMIDINE SYNTHASE"/>
    <property type="match status" value="1"/>
</dbReference>
<dbReference type="Pfam" id="PF18072">
    <property type="entry name" value="FGAR-AT_linker"/>
    <property type="match status" value="1"/>
</dbReference>
<evidence type="ECO:0000256" key="8">
    <source>
        <dbReference type="ARBA" id="ARBA00022840"/>
    </source>
</evidence>
<comment type="pathway">
    <text evidence="1">Purine metabolism; IMP biosynthesis via de novo pathway; 5-amino-1-(5-phospho-D-ribosyl)imidazole from N(2)-formyl-N(1)-(5-phospho-D-ribosyl)glycinamide: step 1/2.</text>
</comment>
<dbReference type="PROSITE" id="PS51273">
    <property type="entry name" value="GATASE_TYPE_1"/>
    <property type="match status" value="1"/>
</dbReference>
<keyword evidence="5" id="KW-0479">Metal-binding</keyword>
<dbReference type="GO" id="GO:0004642">
    <property type="term" value="F:phosphoribosylformylglycinamidine synthase activity"/>
    <property type="evidence" value="ECO:0007669"/>
    <property type="project" value="UniProtKB-EC"/>
</dbReference>
<evidence type="ECO:0000256" key="11">
    <source>
        <dbReference type="ARBA" id="ARBA00029823"/>
    </source>
</evidence>
<dbReference type="Gene3D" id="3.40.50.880">
    <property type="match status" value="1"/>
</dbReference>
<evidence type="ECO:0000256" key="12">
    <source>
        <dbReference type="ARBA" id="ARBA00032632"/>
    </source>
</evidence>
<dbReference type="NCBIfam" id="NF003672">
    <property type="entry name" value="PRK05297.1"/>
    <property type="match status" value="1"/>
</dbReference>
<feature type="domain" description="FGAR-AT PurM N-terminal-like" evidence="17">
    <location>
        <begin position="634"/>
        <end position="795"/>
    </location>
</feature>
<dbReference type="InterPro" id="IPR055181">
    <property type="entry name" value="FGAR-AT_PurM_N-like"/>
</dbReference>
<dbReference type="SUPFAM" id="SSF82697">
    <property type="entry name" value="PurS-like"/>
    <property type="match status" value="1"/>
</dbReference>
<dbReference type="InterPro" id="IPR036676">
    <property type="entry name" value="PurM-like_C_sf"/>
</dbReference>
<dbReference type="FunFam" id="3.30.1330.10:FF:000007">
    <property type="entry name" value="Phosphoribosylformylglycinamidine synthase, putative"/>
    <property type="match status" value="1"/>
</dbReference>
<feature type="domain" description="Phosphoribosylformylglycinamidine synthase linker" evidence="15">
    <location>
        <begin position="180"/>
        <end position="229"/>
    </location>
</feature>
<dbReference type="Pfam" id="PF02769">
    <property type="entry name" value="AIRS_C"/>
    <property type="match status" value="2"/>
</dbReference>
<dbReference type="Gene3D" id="3.90.650.10">
    <property type="entry name" value="PurM-like C-terminal domain"/>
    <property type="match status" value="2"/>
</dbReference>
<evidence type="ECO:0000256" key="1">
    <source>
        <dbReference type="ARBA" id="ARBA00004920"/>
    </source>
</evidence>
<keyword evidence="6" id="KW-0547">Nucleotide-binding</keyword>
<comment type="caution">
    <text evidence="18">The sequence shown here is derived from an EMBL/GenBank/DDBJ whole genome shotgun (WGS) entry which is preliminary data.</text>
</comment>
<feature type="non-terminal residue" evidence="18">
    <location>
        <position position="1"/>
    </location>
</feature>
<evidence type="ECO:0000259" key="17">
    <source>
        <dbReference type="Pfam" id="PF22689"/>
    </source>
</evidence>
<dbReference type="CDD" id="cd01740">
    <property type="entry name" value="GATase1_FGAR_AT"/>
    <property type="match status" value="1"/>
</dbReference>
<evidence type="ECO:0000259" key="15">
    <source>
        <dbReference type="Pfam" id="PF18072"/>
    </source>
</evidence>
<accession>A0A5N5TIW0</accession>
<keyword evidence="4" id="KW-0436">Ligase</keyword>
<evidence type="ECO:0000313" key="18">
    <source>
        <dbReference type="EMBL" id="KAB7505070.1"/>
    </source>
</evidence>
<reference evidence="18 19" key="1">
    <citation type="journal article" date="2019" name="PLoS Biol.">
        <title>Sex chromosomes control vertical transmission of feminizing Wolbachia symbionts in an isopod.</title>
        <authorList>
            <person name="Becking T."/>
            <person name="Chebbi M.A."/>
            <person name="Giraud I."/>
            <person name="Moumen B."/>
            <person name="Laverre T."/>
            <person name="Caubet Y."/>
            <person name="Peccoud J."/>
            <person name="Gilbert C."/>
            <person name="Cordaux R."/>
        </authorList>
    </citation>
    <scope>NUCLEOTIDE SEQUENCE [LARGE SCALE GENOMIC DNA]</scope>
    <source>
        <strain evidence="18">ANa2</strain>
        <tissue evidence="18">Whole body excluding digestive tract and cuticle</tissue>
    </source>
</reference>
<keyword evidence="8" id="KW-0067">ATP-binding</keyword>
<dbReference type="EC" id="6.3.5.3" evidence="3"/>
<evidence type="ECO:0000256" key="6">
    <source>
        <dbReference type="ARBA" id="ARBA00022741"/>
    </source>
</evidence>
<evidence type="ECO:0000256" key="10">
    <source>
        <dbReference type="ARBA" id="ARBA00022962"/>
    </source>
</evidence>
<gene>
    <name evidence="18" type="primary">Pfas</name>
    <name evidence="18" type="ORF">Anas_04146</name>
</gene>
<keyword evidence="19" id="KW-1185">Reference proteome</keyword>
<keyword evidence="10" id="KW-0315">Glutamine amidotransferase</keyword>
<organism evidence="18 19">
    <name type="scientific">Armadillidium nasatum</name>
    <dbReference type="NCBI Taxonomy" id="96803"/>
    <lineage>
        <taxon>Eukaryota</taxon>
        <taxon>Metazoa</taxon>
        <taxon>Ecdysozoa</taxon>
        <taxon>Arthropoda</taxon>
        <taxon>Crustacea</taxon>
        <taxon>Multicrustacea</taxon>
        <taxon>Malacostraca</taxon>
        <taxon>Eumalacostraca</taxon>
        <taxon>Peracarida</taxon>
        <taxon>Isopoda</taxon>
        <taxon>Oniscidea</taxon>
        <taxon>Crinocheta</taxon>
        <taxon>Armadillidiidae</taxon>
        <taxon>Armadillidium</taxon>
    </lineage>
</organism>
<evidence type="ECO:0000256" key="7">
    <source>
        <dbReference type="ARBA" id="ARBA00022755"/>
    </source>
</evidence>
<proteinExistence type="inferred from homology"/>
<evidence type="ECO:0000313" key="19">
    <source>
        <dbReference type="Proteomes" id="UP000326759"/>
    </source>
</evidence>
<dbReference type="InterPro" id="IPR029062">
    <property type="entry name" value="Class_I_gatase-like"/>
</dbReference>
<dbReference type="Gene3D" id="3.30.1330.10">
    <property type="entry name" value="PurM-like, N-terminal domain"/>
    <property type="match status" value="2"/>
</dbReference>
<dbReference type="GO" id="GO:0046872">
    <property type="term" value="F:metal ion binding"/>
    <property type="evidence" value="ECO:0007669"/>
    <property type="project" value="UniProtKB-KW"/>
</dbReference>
<evidence type="ECO:0000256" key="9">
    <source>
        <dbReference type="ARBA" id="ARBA00022842"/>
    </source>
</evidence>
<dbReference type="FunFam" id="1.10.8.750:FF:000001">
    <property type="entry name" value="Putative phosphoribosylformylglycinamidine synthase"/>
    <property type="match status" value="1"/>
</dbReference>
<dbReference type="InterPro" id="IPR036604">
    <property type="entry name" value="PurS-like_sf"/>
</dbReference>
<dbReference type="OrthoDB" id="6666987at2759"/>
<dbReference type="SUPFAM" id="SSF52317">
    <property type="entry name" value="Class I glutamine amidotransferase-like"/>
    <property type="match status" value="1"/>
</dbReference>
<dbReference type="FunFam" id="3.90.650.10:FF:000024">
    <property type="entry name" value="Phosphoribosylformylglycinamidine synthase"/>
    <property type="match status" value="1"/>
</dbReference>
<feature type="domain" description="Phosphoribosylformylglycinamidine synthase N-terminal" evidence="16">
    <location>
        <begin position="43"/>
        <end position="153"/>
    </location>
</feature>
<evidence type="ECO:0000256" key="2">
    <source>
        <dbReference type="ARBA" id="ARBA00008608"/>
    </source>
</evidence>
<dbReference type="Pfam" id="PF13507">
    <property type="entry name" value="GATase_5"/>
    <property type="match status" value="1"/>
</dbReference>
<dbReference type="Pfam" id="PF18076">
    <property type="entry name" value="FGAR-AT_N"/>
    <property type="match status" value="1"/>
</dbReference>
<dbReference type="Pfam" id="PF22689">
    <property type="entry name" value="FGAR-AT_PurM_N-like"/>
    <property type="match status" value="1"/>
</dbReference>
<dbReference type="EMBL" id="SEYY01001861">
    <property type="protein sequence ID" value="KAB7505070.1"/>
    <property type="molecule type" value="Genomic_DNA"/>
</dbReference>
<dbReference type="InterPro" id="IPR010918">
    <property type="entry name" value="PurM-like_C_dom"/>
</dbReference>